<evidence type="ECO:0000313" key="1">
    <source>
        <dbReference type="EMBL" id="GFU35251.1"/>
    </source>
</evidence>
<organism evidence="1 2">
    <name type="scientific">Nephila pilipes</name>
    <name type="common">Giant wood spider</name>
    <name type="synonym">Nephila maculata</name>
    <dbReference type="NCBI Taxonomy" id="299642"/>
    <lineage>
        <taxon>Eukaryota</taxon>
        <taxon>Metazoa</taxon>
        <taxon>Ecdysozoa</taxon>
        <taxon>Arthropoda</taxon>
        <taxon>Chelicerata</taxon>
        <taxon>Arachnida</taxon>
        <taxon>Araneae</taxon>
        <taxon>Araneomorphae</taxon>
        <taxon>Entelegynae</taxon>
        <taxon>Araneoidea</taxon>
        <taxon>Nephilidae</taxon>
        <taxon>Nephila</taxon>
    </lineage>
</organism>
<sequence length="88" mass="9531">MCDNLNPVAGVFLLKSETCLCLFPPPRQASGLVPVCASRSILGEEKSSWPNCLARCLNTSLIFPAGYAPYQSLGEILAVTPACVWWFP</sequence>
<protein>
    <submittedName>
        <fullName evidence="1">Uncharacterized protein</fullName>
    </submittedName>
</protein>
<dbReference type="EMBL" id="BMAW01130480">
    <property type="protein sequence ID" value="GFU35251.1"/>
    <property type="molecule type" value="Genomic_DNA"/>
</dbReference>
<dbReference type="AlphaFoldDB" id="A0A8X6QTA5"/>
<name>A0A8X6QTA5_NEPPI</name>
<keyword evidence="2" id="KW-1185">Reference proteome</keyword>
<accession>A0A8X6QTA5</accession>
<gene>
    <name evidence="1" type="ORF">NPIL_187051</name>
</gene>
<dbReference type="Proteomes" id="UP000887013">
    <property type="component" value="Unassembled WGS sequence"/>
</dbReference>
<evidence type="ECO:0000313" key="2">
    <source>
        <dbReference type="Proteomes" id="UP000887013"/>
    </source>
</evidence>
<proteinExistence type="predicted"/>
<comment type="caution">
    <text evidence="1">The sequence shown here is derived from an EMBL/GenBank/DDBJ whole genome shotgun (WGS) entry which is preliminary data.</text>
</comment>
<reference evidence="1" key="1">
    <citation type="submission" date="2020-08" db="EMBL/GenBank/DDBJ databases">
        <title>Multicomponent nature underlies the extraordinary mechanical properties of spider dragline silk.</title>
        <authorList>
            <person name="Kono N."/>
            <person name="Nakamura H."/>
            <person name="Mori M."/>
            <person name="Yoshida Y."/>
            <person name="Ohtoshi R."/>
            <person name="Malay A.D."/>
            <person name="Moran D.A.P."/>
            <person name="Tomita M."/>
            <person name="Numata K."/>
            <person name="Arakawa K."/>
        </authorList>
    </citation>
    <scope>NUCLEOTIDE SEQUENCE</scope>
</reference>